<dbReference type="RefSeq" id="WP_109014603.1">
    <property type="nucleotide sequence ID" value="NZ_BDOQ01000003.1"/>
</dbReference>
<comment type="function">
    <text evidence="7 10 11">Participates actively in the response to hyperosmotic and heat shock by preventing the aggregation of stress-denatured proteins, in association with DnaK and GrpE. It is the nucleotide exchange factor for DnaK and may function as a thermosensor. Unfolded proteins bind initially to DnaJ; upon interaction with the DnaJ-bound protein, DnaK hydrolyzes its bound ATP, resulting in the formation of a stable complex. GrpE releases ADP from DnaK; ATP binding to DnaK triggers the release of the substrate protein, thus completing the reaction cycle. Several rounds of ATP-dependent interactions between DnaJ, DnaK and GrpE are required for fully efficient folding.</text>
</comment>
<evidence type="ECO:0000256" key="3">
    <source>
        <dbReference type="ARBA" id="ARBA00011738"/>
    </source>
</evidence>
<feature type="region of interest" description="Disordered" evidence="13">
    <location>
        <begin position="1"/>
        <end position="50"/>
    </location>
</feature>
<proteinExistence type="inferred from homology"/>
<evidence type="ECO:0000256" key="6">
    <source>
        <dbReference type="ARBA" id="ARBA00023186"/>
    </source>
</evidence>
<accession>A0A2R5F5G0</accession>
<dbReference type="SUPFAM" id="SSF58014">
    <property type="entry name" value="Coiled-coil domain of nucleotide exchange factor GrpE"/>
    <property type="match status" value="1"/>
</dbReference>
<evidence type="ECO:0000256" key="2">
    <source>
        <dbReference type="ARBA" id="ARBA00009054"/>
    </source>
</evidence>
<evidence type="ECO:0000256" key="1">
    <source>
        <dbReference type="ARBA" id="ARBA00004496"/>
    </source>
</evidence>
<comment type="caution">
    <text evidence="14">The sequence shown here is derived from an EMBL/GenBank/DDBJ whole genome shotgun (WGS) entry which is preliminary data.</text>
</comment>
<evidence type="ECO:0000256" key="11">
    <source>
        <dbReference type="RuleBase" id="RU000639"/>
    </source>
</evidence>
<dbReference type="GO" id="GO:0005829">
    <property type="term" value="C:cytosol"/>
    <property type="evidence" value="ECO:0007669"/>
    <property type="project" value="TreeGrafter"/>
</dbReference>
<evidence type="ECO:0000256" key="9">
    <source>
        <dbReference type="ARBA" id="ARBA00076414"/>
    </source>
</evidence>
<feature type="compositionally biased region" description="Low complexity" evidence="13">
    <location>
        <begin position="1"/>
        <end position="31"/>
    </location>
</feature>
<evidence type="ECO:0000313" key="14">
    <source>
        <dbReference type="EMBL" id="GBG13395.1"/>
    </source>
</evidence>
<dbReference type="InterPro" id="IPR009012">
    <property type="entry name" value="GrpE_head"/>
</dbReference>
<dbReference type="Gene3D" id="3.90.20.20">
    <property type="match status" value="1"/>
</dbReference>
<dbReference type="EMBL" id="BDOQ01000003">
    <property type="protein sequence ID" value="GBG13395.1"/>
    <property type="molecule type" value="Genomic_DNA"/>
</dbReference>
<evidence type="ECO:0000256" key="13">
    <source>
        <dbReference type="SAM" id="MobiDB-lite"/>
    </source>
</evidence>
<keyword evidence="6 10" id="KW-0143">Chaperone</keyword>
<evidence type="ECO:0000256" key="8">
    <source>
        <dbReference type="ARBA" id="ARBA00072274"/>
    </source>
</evidence>
<dbReference type="FunFam" id="2.30.22.10:FF:000001">
    <property type="entry name" value="Protein GrpE"/>
    <property type="match status" value="1"/>
</dbReference>
<evidence type="ECO:0000256" key="12">
    <source>
        <dbReference type="RuleBase" id="RU004478"/>
    </source>
</evidence>
<evidence type="ECO:0000256" key="5">
    <source>
        <dbReference type="ARBA" id="ARBA00023016"/>
    </source>
</evidence>
<dbReference type="GO" id="GO:0051087">
    <property type="term" value="F:protein-folding chaperone binding"/>
    <property type="evidence" value="ECO:0007669"/>
    <property type="project" value="InterPro"/>
</dbReference>
<keyword evidence="15" id="KW-1185">Reference proteome</keyword>
<dbReference type="CDD" id="cd00446">
    <property type="entry name" value="GrpE"/>
    <property type="match status" value="1"/>
</dbReference>
<dbReference type="AlphaFoldDB" id="A0A2R5F5G0"/>
<dbReference type="GO" id="GO:0006457">
    <property type="term" value="P:protein folding"/>
    <property type="evidence" value="ECO:0007669"/>
    <property type="project" value="InterPro"/>
</dbReference>
<evidence type="ECO:0000256" key="10">
    <source>
        <dbReference type="HAMAP-Rule" id="MF_01151"/>
    </source>
</evidence>
<organism evidence="14 15">
    <name type="scientific">Novimethylophilus kurashikiensis</name>
    <dbReference type="NCBI Taxonomy" id="1825523"/>
    <lineage>
        <taxon>Bacteria</taxon>
        <taxon>Pseudomonadati</taxon>
        <taxon>Pseudomonadota</taxon>
        <taxon>Betaproteobacteria</taxon>
        <taxon>Nitrosomonadales</taxon>
        <taxon>Methylophilaceae</taxon>
        <taxon>Novimethylophilus</taxon>
    </lineage>
</organism>
<comment type="similarity">
    <text evidence="2 10 12">Belongs to the GrpE family.</text>
</comment>
<keyword evidence="4 10" id="KW-0963">Cytoplasm</keyword>
<dbReference type="GO" id="GO:0051082">
    <property type="term" value="F:unfolded protein binding"/>
    <property type="evidence" value="ECO:0007669"/>
    <property type="project" value="TreeGrafter"/>
</dbReference>
<gene>
    <name evidence="14" type="primary">GRPE</name>
    <name evidence="10" type="synonym">grpE</name>
    <name evidence="14" type="ORF">NMK_0942</name>
</gene>
<dbReference type="GO" id="GO:0042803">
    <property type="term" value="F:protein homodimerization activity"/>
    <property type="evidence" value="ECO:0007669"/>
    <property type="project" value="InterPro"/>
</dbReference>
<keyword evidence="5 10" id="KW-0346">Stress response</keyword>
<evidence type="ECO:0000313" key="15">
    <source>
        <dbReference type="Proteomes" id="UP000245081"/>
    </source>
</evidence>
<dbReference type="PROSITE" id="PS01071">
    <property type="entry name" value="GRPE"/>
    <property type="match status" value="1"/>
</dbReference>
<dbReference type="SUPFAM" id="SSF51064">
    <property type="entry name" value="Head domain of nucleotide exchange factor GrpE"/>
    <property type="match status" value="1"/>
</dbReference>
<dbReference type="Pfam" id="PF01025">
    <property type="entry name" value="GrpE"/>
    <property type="match status" value="1"/>
</dbReference>
<comment type="subcellular location">
    <subcellularLocation>
        <location evidence="1 10">Cytoplasm</location>
    </subcellularLocation>
</comment>
<dbReference type="PANTHER" id="PTHR21237:SF23">
    <property type="entry name" value="GRPE PROTEIN HOMOLOG, MITOCHONDRIAL"/>
    <property type="match status" value="1"/>
</dbReference>
<dbReference type="NCBIfam" id="NF010737">
    <property type="entry name" value="PRK14139.1"/>
    <property type="match status" value="1"/>
</dbReference>
<name>A0A2R5F5G0_9PROT</name>
<comment type="subunit">
    <text evidence="3 10">Homodimer.</text>
</comment>
<dbReference type="InterPro" id="IPR013805">
    <property type="entry name" value="GrpE_CC"/>
</dbReference>
<dbReference type="NCBIfam" id="NF010748">
    <property type="entry name" value="PRK14150.1"/>
    <property type="match status" value="1"/>
</dbReference>
<sequence>MSQQNQTPEQPTEEQLLSAAAGEAPAAQPAPSQVEVMPSNEEMLREAERKAQEHYDAWMYAKAEGENIRRRAQDDIEKARKFALEKFSSELLAVKDSMEAALNVETGTVESYKNGVELTLKQLTSVFEKFNVAEVGNVGEKFDPHKHQAISMVESDAEANSIISVLQKGYTLHDRVLRPALVVVSKGKS</sequence>
<evidence type="ECO:0000256" key="7">
    <source>
        <dbReference type="ARBA" id="ARBA00053401"/>
    </source>
</evidence>
<evidence type="ECO:0000256" key="4">
    <source>
        <dbReference type="ARBA" id="ARBA00022490"/>
    </source>
</evidence>
<dbReference type="GO" id="GO:0000774">
    <property type="term" value="F:adenyl-nucleotide exchange factor activity"/>
    <property type="evidence" value="ECO:0007669"/>
    <property type="project" value="InterPro"/>
</dbReference>
<dbReference type="Gene3D" id="2.30.22.10">
    <property type="entry name" value="Head domain of nucleotide exchange factor GrpE"/>
    <property type="match status" value="1"/>
</dbReference>
<dbReference type="PANTHER" id="PTHR21237">
    <property type="entry name" value="GRPE PROTEIN"/>
    <property type="match status" value="1"/>
</dbReference>
<protein>
    <recommendedName>
        <fullName evidence="8 10">Protein GrpE</fullName>
    </recommendedName>
    <alternativeName>
        <fullName evidence="9 10">HSP-70 cofactor</fullName>
    </alternativeName>
</protein>
<dbReference type="HAMAP" id="MF_01151">
    <property type="entry name" value="GrpE"/>
    <property type="match status" value="1"/>
</dbReference>
<dbReference type="Proteomes" id="UP000245081">
    <property type="component" value="Unassembled WGS sequence"/>
</dbReference>
<reference evidence="14 15" key="1">
    <citation type="journal article" date="2018" name="Environ. Microbiol.">
        <title>Isolation and genomic characterization of Novimethylophilus kurashikiensis gen. nov. sp. nov., a new lanthanide-dependent methylotrophic species of Methylophilaceae.</title>
        <authorList>
            <person name="Lv H."/>
            <person name="Sahin N."/>
            <person name="Tani A."/>
        </authorList>
    </citation>
    <scope>NUCLEOTIDE SEQUENCE [LARGE SCALE GENOMIC DNA]</scope>
    <source>
        <strain evidence="14 15">La2-4</strain>
    </source>
</reference>
<dbReference type="PRINTS" id="PR00773">
    <property type="entry name" value="GRPEPROTEIN"/>
</dbReference>
<dbReference type="InterPro" id="IPR000740">
    <property type="entry name" value="GrpE"/>
</dbReference>
<dbReference type="OrthoDB" id="9789811at2"/>
<dbReference type="NCBIfam" id="NF010738">
    <property type="entry name" value="PRK14140.1"/>
    <property type="match status" value="1"/>
</dbReference>